<dbReference type="RefSeq" id="WP_020995468.1">
    <property type="nucleotide sequence ID" value="NZ_KI392032.1"/>
</dbReference>
<proteinExistence type="predicted"/>
<dbReference type="HOGENOM" id="CLU_037602_3_2_7"/>
<protein>
    <recommendedName>
        <fullName evidence="3">Toxin-antitoxin system YwqK family antitoxin</fullName>
    </recommendedName>
</protein>
<dbReference type="Gene3D" id="2.20.110.10">
    <property type="entry name" value="Histone H3 K4-specific methyltransferase SET7/9 N-terminal domain"/>
    <property type="match status" value="2"/>
</dbReference>
<evidence type="ECO:0000313" key="1">
    <source>
        <dbReference type="EMBL" id="EEO23195.2"/>
    </source>
</evidence>
<dbReference type="Proteomes" id="UP000005085">
    <property type="component" value="Unassembled WGS sequence"/>
</dbReference>
<evidence type="ECO:0008006" key="3">
    <source>
        <dbReference type="Google" id="ProtNLM"/>
    </source>
</evidence>
<dbReference type="AlphaFoldDB" id="C3XDV6"/>
<gene>
    <name evidence="1" type="ORF">HRAG_00252</name>
</gene>
<dbReference type="SUPFAM" id="SSF82185">
    <property type="entry name" value="Histone H3 K4-specific methyltransferase SET7/9 N-terminal domain"/>
    <property type="match status" value="1"/>
</dbReference>
<organism evidence="1 2">
    <name type="scientific">Helicobacter bilis ATCC 43879</name>
    <dbReference type="NCBI Taxonomy" id="613026"/>
    <lineage>
        <taxon>Bacteria</taxon>
        <taxon>Pseudomonadati</taxon>
        <taxon>Campylobacterota</taxon>
        <taxon>Epsilonproteobacteria</taxon>
        <taxon>Campylobacterales</taxon>
        <taxon>Helicobacteraceae</taxon>
        <taxon>Helicobacter</taxon>
    </lineage>
</organism>
<name>C3XDV6_9HELI</name>
<dbReference type="InterPro" id="IPR011652">
    <property type="entry name" value="MORN_2"/>
</dbReference>
<keyword evidence="2" id="KW-1185">Reference proteome</keyword>
<comment type="caution">
    <text evidence="1">The sequence shown here is derived from an EMBL/GenBank/DDBJ whole genome shotgun (WGS) entry which is preliminary data.</text>
</comment>
<dbReference type="EMBL" id="ACDN02000005">
    <property type="protein sequence ID" value="EEO23195.2"/>
    <property type="molecule type" value="Genomic_DNA"/>
</dbReference>
<accession>C3XDV6</accession>
<reference evidence="1 2" key="1">
    <citation type="journal article" date="2014" name="Genome Announc.">
        <title>Draft genome sequences of six enterohepatic helicobacter species isolated from humans and one from rhesus macaques.</title>
        <authorList>
            <person name="Shen Z."/>
            <person name="Sheh A."/>
            <person name="Young S.K."/>
            <person name="Abouelliel A."/>
            <person name="Ward D.V."/>
            <person name="Earl A.M."/>
            <person name="Fox J.G."/>
        </authorList>
    </citation>
    <scope>NUCLEOTIDE SEQUENCE [LARGE SCALE GENOMIC DNA]</scope>
    <source>
        <strain evidence="1 2">ATCC 43879</strain>
    </source>
</reference>
<dbReference type="Pfam" id="PF07661">
    <property type="entry name" value="MORN_2"/>
    <property type="match status" value="3"/>
</dbReference>
<dbReference type="eggNOG" id="COG2849">
    <property type="taxonomic scope" value="Bacteria"/>
</dbReference>
<sequence length="164" mass="18916">MLLKSVFIGFLSFSILHADTLKECKTEADKISGCVEREYHSNGNLRFEIPYKNGKEVGVETWYYENGNIEEEILHKSNKTKWYDQNGNLQAELSFKNDKLHGDLKFYTENKELLVAIKAQNHKLMNGTCSNGKTLTHKELEDMFNFVGVNEVMTFLRKICLANP</sequence>
<evidence type="ECO:0000313" key="2">
    <source>
        <dbReference type="Proteomes" id="UP000005085"/>
    </source>
</evidence>
<dbReference type="OrthoDB" id="5325647at2"/>